<comment type="subcellular location">
    <subcellularLocation>
        <location evidence="5">Secreted</location>
    </subcellularLocation>
    <subcellularLocation>
        <location evidence="5">Bacterial flagellum</location>
    </subcellularLocation>
</comment>
<comment type="function">
    <text evidence="5">Required for morphogenesis and for the elongation of the flagellar filament by facilitating polymerization of the flagellin monomers at the tip of growing filament. Forms a capping structure, which prevents flagellin subunits (transported through the central channel of the flagellum) from leaking out without polymerization at the distal end.</text>
</comment>
<dbReference type="GO" id="GO:0071973">
    <property type="term" value="P:bacterial-type flagellum-dependent cell motility"/>
    <property type="evidence" value="ECO:0007669"/>
    <property type="project" value="TreeGrafter"/>
</dbReference>
<dbReference type="Proteomes" id="UP000198960">
    <property type="component" value="Unassembled WGS sequence"/>
</dbReference>
<organism evidence="8 9">
    <name type="scientific">Trujillonella endophytica</name>
    <dbReference type="NCBI Taxonomy" id="673521"/>
    <lineage>
        <taxon>Bacteria</taxon>
        <taxon>Bacillati</taxon>
        <taxon>Actinomycetota</taxon>
        <taxon>Actinomycetes</taxon>
        <taxon>Geodermatophilales</taxon>
        <taxon>Geodermatophilaceae</taxon>
        <taxon>Trujillonella</taxon>
    </lineage>
</organism>
<keyword evidence="5" id="KW-0964">Secreted</keyword>
<keyword evidence="4 5" id="KW-0975">Bacterial flagellum</keyword>
<dbReference type="EMBL" id="FOEE01000004">
    <property type="protein sequence ID" value="SEO78158.1"/>
    <property type="molecule type" value="Genomic_DNA"/>
</dbReference>
<reference evidence="9" key="1">
    <citation type="submission" date="2016-10" db="EMBL/GenBank/DDBJ databases">
        <authorList>
            <person name="Varghese N."/>
            <person name="Submissions S."/>
        </authorList>
    </citation>
    <scope>NUCLEOTIDE SEQUENCE [LARGE SCALE GENOMIC DNA]</scope>
    <source>
        <strain evidence="9">DSM 45413</strain>
    </source>
</reference>
<feature type="domain" description="Flagellar hook-associated protein 2 N-terminal" evidence="6">
    <location>
        <begin position="11"/>
        <end position="106"/>
    </location>
</feature>
<dbReference type="PANTHER" id="PTHR30288">
    <property type="entry name" value="FLAGELLAR CAP/ASSEMBLY PROTEIN FLID"/>
    <property type="match status" value="1"/>
</dbReference>
<evidence type="ECO:0000313" key="8">
    <source>
        <dbReference type="EMBL" id="SEO78158.1"/>
    </source>
</evidence>
<protein>
    <recommendedName>
        <fullName evidence="5">Flagellar hook-associated protein 2</fullName>
        <shortName evidence="5">HAP2</shortName>
    </recommendedName>
    <alternativeName>
        <fullName evidence="5">Flagellar cap protein</fullName>
    </alternativeName>
</protein>
<keyword evidence="8" id="KW-0969">Cilium</keyword>
<dbReference type="OrthoDB" id="5241527at2"/>
<proteinExistence type="inferred from homology"/>
<dbReference type="GO" id="GO:0009421">
    <property type="term" value="C:bacterial-type flagellum filament cap"/>
    <property type="evidence" value="ECO:0007669"/>
    <property type="project" value="InterPro"/>
</dbReference>
<comment type="similarity">
    <text evidence="1 5">Belongs to the FliD family.</text>
</comment>
<keyword evidence="9" id="KW-1185">Reference proteome</keyword>
<dbReference type="GO" id="GO:0007155">
    <property type="term" value="P:cell adhesion"/>
    <property type="evidence" value="ECO:0007669"/>
    <property type="project" value="InterPro"/>
</dbReference>
<dbReference type="InterPro" id="IPR040026">
    <property type="entry name" value="FliD"/>
</dbReference>
<dbReference type="GO" id="GO:0005576">
    <property type="term" value="C:extracellular region"/>
    <property type="evidence" value="ECO:0007669"/>
    <property type="project" value="UniProtKB-SubCell"/>
</dbReference>
<comment type="subunit">
    <text evidence="2 5">Homopentamer.</text>
</comment>
<name>A0A1H8SIQ2_9ACTN</name>
<keyword evidence="8" id="KW-0282">Flagellum</keyword>
<dbReference type="PANTHER" id="PTHR30288:SF0">
    <property type="entry name" value="FLAGELLAR HOOK-ASSOCIATED PROTEIN 2"/>
    <property type="match status" value="1"/>
</dbReference>
<dbReference type="Pfam" id="PF07195">
    <property type="entry name" value="FliD_C"/>
    <property type="match status" value="1"/>
</dbReference>
<evidence type="ECO:0000256" key="1">
    <source>
        <dbReference type="ARBA" id="ARBA00009764"/>
    </source>
</evidence>
<dbReference type="STRING" id="673521.SAMN05660991_01726"/>
<evidence type="ECO:0000256" key="4">
    <source>
        <dbReference type="ARBA" id="ARBA00023143"/>
    </source>
</evidence>
<dbReference type="Pfam" id="PF02465">
    <property type="entry name" value="FliD_N"/>
    <property type="match status" value="1"/>
</dbReference>
<dbReference type="GO" id="GO:0009424">
    <property type="term" value="C:bacterial-type flagellum hook"/>
    <property type="evidence" value="ECO:0007669"/>
    <property type="project" value="UniProtKB-UniRule"/>
</dbReference>
<keyword evidence="8" id="KW-0966">Cell projection</keyword>
<dbReference type="InterPro" id="IPR003481">
    <property type="entry name" value="FliD_N"/>
</dbReference>
<evidence type="ECO:0000259" key="7">
    <source>
        <dbReference type="Pfam" id="PF07195"/>
    </source>
</evidence>
<evidence type="ECO:0000259" key="6">
    <source>
        <dbReference type="Pfam" id="PF02465"/>
    </source>
</evidence>
<accession>A0A1H8SIQ2</accession>
<dbReference type="InterPro" id="IPR010809">
    <property type="entry name" value="FliD_C"/>
</dbReference>
<sequence length="449" mass="45362">MAGMSISGLASNLDTSTIISQLMQLEALPQTLLKTKLTDAKADASAYRTVNSVVSTLQSAAENLTKAATWAPVKATSSSTSVSASATAGAATGQVSFRVDNLAANHVLISSADWTPSASAMTLTVADADADSAPTPIEIPENATLEQTVTAINAAKAGVTATAVSTGTGFRLQLTSTTSGTDGEFTVSGGPAMSLFTQAADAKLTVGAGGPYEYAVTSTSNTFTDLMPGTTFTVGKKAESATDTVTVTVGSDPAALTSAVQALVTAANNAISNINTYADNSAGSTAVLRGDSSLRALAGQIADAVAYAVGEDGSAAVAGLQLTRDGKITFDATAFGDALKADPAKAQRLLNGSGADDTAVPGVAQRLLAVAKSATDATTGTLVNLASGKDSQATDLQTRIDDWDIRLQMRQATLTSQFTAMESALSKLSSQSTWLTQQLGSLPSWSSSS</sequence>
<evidence type="ECO:0000313" key="9">
    <source>
        <dbReference type="Proteomes" id="UP000198960"/>
    </source>
</evidence>
<keyword evidence="3" id="KW-0175">Coiled coil</keyword>
<evidence type="ECO:0000256" key="5">
    <source>
        <dbReference type="RuleBase" id="RU362066"/>
    </source>
</evidence>
<evidence type="ECO:0000256" key="2">
    <source>
        <dbReference type="ARBA" id="ARBA00011255"/>
    </source>
</evidence>
<gene>
    <name evidence="8" type="ORF">SAMN05660991_01726</name>
</gene>
<evidence type="ECO:0000256" key="3">
    <source>
        <dbReference type="ARBA" id="ARBA00023054"/>
    </source>
</evidence>
<dbReference type="AlphaFoldDB" id="A0A1H8SIQ2"/>
<feature type="domain" description="Flagellar hook-associated protein 2 C-terminal" evidence="7">
    <location>
        <begin position="199"/>
        <end position="429"/>
    </location>
</feature>